<dbReference type="Pfam" id="PF01796">
    <property type="entry name" value="OB_ChsH2_C"/>
    <property type="match status" value="1"/>
</dbReference>
<name>M0QGG8_9ACTN</name>
<evidence type="ECO:0000313" key="3">
    <source>
        <dbReference type="EMBL" id="GAC67371.1"/>
    </source>
</evidence>
<dbReference type="InterPro" id="IPR012340">
    <property type="entry name" value="NA-bd_OB-fold"/>
</dbReference>
<feature type="region of interest" description="Disordered" evidence="1">
    <location>
        <begin position="143"/>
        <end position="164"/>
    </location>
</feature>
<dbReference type="AlphaFoldDB" id="M0QGG8"/>
<gene>
    <name evidence="3" type="ORF">GS4_07_01200</name>
</gene>
<organism evidence="3 4">
    <name type="scientific">Gordonia soli NBRC 108243</name>
    <dbReference type="NCBI Taxonomy" id="1223545"/>
    <lineage>
        <taxon>Bacteria</taxon>
        <taxon>Bacillati</taxon>
        <taxon>Actinomycetota</taxon>
        <taxon>Actinomycetes</taxon>
        <taxon>Mycobacteriales</taxon>
        <taxon>Gordoniaceae</taxon>
        <taxon>Gordonia</taxon>
    </lineage>
</organism>
<evidence type="ECO:0000313" key="4">
    <source>
        <dbReference type="Proteomes" id="UP000011666"/>
    </source>
</evidence>
<dbReference type="EMBL" id="BANX01000007">
    <property type="protein sequence ID" value="GAC67371.1"/>
    <property type="molecule type" value="Genomic_DNA"/>
</dbReference>
<reference evidence="3 4" key="1">
    <citation type="submission" date="2013-01" db="EMBL/GenBank/DDBJ databases">
        <title>Whole genome shotgun sequence of Gordonia soli NBRC 108243.</title>
        <authorList>
            <person name="Isaki-Nakamura S."/>
            <person name="Hosoyama A."/>
            <person name="Tsuchikane K."/>
            <person name="Ando Y."/>
            <person name="Baba S."/>
            <person name="Ohji S."/>
            <person name="Hamada M."/>
            <person name="Tamura T."/>
            <person name="Yamazoe A."/>
            <person name="Yamazaki S."/>
            <person name="Fujita N."/>
        </authorList>
    </citation>
    <scope>NUCLEOTIDE SEQUENCE [LARGE SCALE GENOMIC DNA]</scope>
    <source>
        <strain evidence="3 4">NBRC 108243</strain>
    </source>
</reference>
<evidence type="ECO:0000256" key="1">
    <source>
        <dbReference type="SAM" id="MobiDB-lite"/>
    </source>
</evidence>
<protein>
    <recommendedName>
        <fullName evidence="2">ChsH2 C-terminal OB-fold domain-containing protein</fullName>
    </recommendedName>
</protein>
<dbReference type="InterPro" id="IPR002878">
    <property type="entry name" value="ChsH2_C"/>
</dbReference>
<feature type="compositionally biased region" description="Basic and acidic residues" evidence="1">
    <location>
        <begin position="26"/>
        <end position="36"/>
    </location>
</feature>
<feature type="compositionally biased region" description="Polar residues" evidence="1">
    <location>
        <begin position="1"/>
        <end position="14"/>
    </location>
</feature>
<keyword evidence="4" id="KW-1185">Reference proteome</keyword>
<evidence type="ECO:0000259" key="2">
    <source>
        <dbReference type="Pfam" id="PF01796"/>
    </source>
</evidence>
<dbReference type="Proteomes" id="UP000011666">
    <property type="component" value="Unassembled WGS sequence"/>
</dbReference>
<accession>M0QGG8</accession>
<feature type="compositionally biased region" description="Gly residues" evidence="1">
    <location>
        <begin position="155"/>
        <end position="164"/>
    </location>
</feature>
<feature type="domain" description="ChsH2 C-terminal OB-fold" evidence="2">
    <location>
        <begin position="90"/>
        <end position="134"/>
    </location>
</feature>
<dbReference type="RefSeq" id="WP_007618468.1">
    <property type="nucleotide sequence ID" value="NZ_BANX01000007.1"/>
</dbReference>
<feature type="region of interest" description="Disordered" evidence="1">
    <location>
        <begin position="1"/>
        <end position="43"/>
    </location>
</feature>
<sequence length="164" mass="16884">MAAVTSTGSVTSAPRTGATGSGPSELTDRPNKRRAGEVAGGLAVAESRPQVVDGLLRGARCSRCAHPSAQPDVPWCPVCFGPVEECGFDPEGVVWAATTVHLPVGRWAAPFGLAYIDVDDGPRVLVHVAHDPLPRGGDRVGFGITDDGDLAQHGVGDGQNGDPR</sequence>
<dbReference type="eggNOG" id="COG1545">
    <property type="taxonomic scope" value="Bacteria"/>
</dbReference>
<dbReference type="SUPFAM" id="SSF50249">
    <property type="entry name" value="Nucleic acid-binding proteins"/>
    <property type="match status" value="1"/>
</dbReference>
<dbReference type="OrthoDB" id="3632656at2"/>
<proteinExistence type="predicted"/>
<dbReference type="STRING" id="1223545.GS4_07_01200"/>
<comment type="caution">
    <text evidence="3">The sequence shown here is derived from an EMBL/GenBank/DDBJ whole genome shotgun (WGS) entry which is preliminary data.</text>
</comment>